<feature type="domain" description="X8" evidence="3">
    <location>
        <begin position="42"/>
        <end position="121"/>
    </location>
</feature>
<dbReference type="GO" id="GO:0009506">
    <property type="term" value="C:plasmodesma"/>
    <property type="evidence" value="ECO:0007669"/>
    <property type="project" value="UniProtKB-ARBA"/>
</dbReference>
<accession>A0A8K0IDG7</accession>
<feature type="region of interest" description="Disordered" evidence="2">
    <location>
        <begin position="128"/>
        <end position="187"/>
    </location>
</feature>
<reference evidence="4" key="1">
    <citation type="journal article" date="2017" name="Gigascience">
        <title>The genome draft of coconut (Cocos nucifera).</title>
        <authorList>
            <person name="Xiao Y."/>
            <person name="Xu P."/>
            <person name="Fan H."/>
            <person name="Baudouin L."/>
            <person name="Xia W."/>
            <person name="Bocs S."/>
            <person name="Xu J."/>
            <person name="Li Q."/>
            <person name="Guo A."/>
            <person name="Zhou L."/>
            <person name="Li J."/>
            <person name="Wu Y."/>
            <person name="Ma Z."/>
            <person name="Armero A."/>
            <person name="Issali A.E."/>
            <person name="Liu N."/>
            <person name="Peng M."/>
            <person name="Yang Y."/>
        </authorList>
    </citation>
    <scope>NUCLEOTIDE SEQUENCE</scope>
    <source>
        <tissue evidence="4">Spear leaf of Hainan Tall coconut</tissue>
    </source>
</reference>
<keyword evidence="5" id="KW-1185">Reference proteome</keyword>
<feature type="compositionally biased region" description="Polar residues" evidence="2">
    <location>
        <begin position="32"/>
        <end position="48"/>
    </location>
</feature>
<dbReference type="Gene3D" id="1.20.58.1040">
    <property type="match status" value="1"/>
</dbReference>
<feature type="compositionally biased region" description="Basic residues" evidence="2">
    <location>
        <begin position="128"/>
        <end position="154"/>
    </location>
</feature>
<dbReference type="AlphaFoldDB" id="A0A8K0IDG7"/>
<name>A0A8K0IDG7_COCNU</name>
<sequence>MSDSGDGASTGKKGDRAKQPPAQPPWRHSGLTPESAQNSTHRSDQSSTALQKTLDYACGAGADCTPIQQTGTCYNPNTVLAHCSYAANSYYQRKGQQQQACDFAGTATVSASDPSSAGCSYPASSRHKHYSFHPNNHHPKHPRNHHHHPKHPWNYHRNNTQHLQPTHQHRDRRSSGRTGPLRKQHIY</sequence>
<evidence type="ECO:0000259" key="3">
    <source>
        <dbReference type="SMART" id="SM00768"/>
    </source>
</evidence>
<evidence type="ECO:0000256" key="2">
    <source>
        <dbReference type="SAM" id="MobiDB-lite"/>
    </source>
</evidence>
<dbReference type="OrthoDB" id="1930814at2759"/>
<feature type="region of interest" description="Disordered" evidence="2">
    <location>
        <begin position="1"/>
        <end position="48"/>
    </location>
</feature>
<dbReference type="InterPro" id="IPR012946">
    <property type="entry name" value="X8"/>
</dbReference>
<organism evidence="4 5">
    <name type="scientific">Cocos nucifera</name>
    <name type="common">Coconut palm</name>
    <dbReference type="NCBI Taxonomy" id="13894"/>
    <lineage>
        <taxon>Eukaryota</taxon>
        <taxon>Viridiplantae</taxon>
        <taxon>Streptophyta</taxon>
        <taxon>Embryophyta</taxon>
        <taxon>Tracheophyta</taxon>
        <taxon>Spermatophyta</taxon>
        <taxon>Magnoliopsida</taxon>
        <taxon>Liliopsida</taxon>
        <taxon>Arecaceae</taxon>
        <taxon>Arecoideae</taxon>
        <taxon>Cocoseae</taxon>
        <taxon>Attaleinae</taxon>
        <taxon>Cocos</taxon>
    </lineage>
</organism>
<dbReference type="SMART" id="SM00768">
    <property type="entry name" value="X8"/>
    <property type="match status" value="1"/>
</dbReference>
<protein>
    <recommendedName>
        <fullName evidence="3">X8 domain-containing protein</fullName>
    </recommendedName>
</protein>
<reference evidence="4" key="2">
    <citation type="submission" date="2019-07" db="EMBL/GenBank/DDBJ databases">
        <authorList>
            <person name="Yang Y."/>
            <person name="Bocs S."/>
            <person name="Baudouin L."/>
        </authorList>
    </citation>
    <scope>NUCLEOTIDE SEQUENCE</scope>
    <source>
        <tissue evidence="4">Spear leaf of Hainan Tall coconut</tissue>
    </source>
</reference>
<evidence type="ECO:0000256" key="1">
    <source>
        <dbReference type="ARBA" id="ARBA00022729"/>
    </source>
</evidence>
<proteinExistence type="predicted"/>
<dbReference type="Pfam" id="PF07983">
    <property type="entry name" value="X8"/>
    <property type="match status" value="1"/>
</dbReference>
<evidence type="ECO:0000313" key="5">
    <source>
        <dbReference type="Proteomes" id="UP000797356"/>
    </source>
</evidence>
<keyword evidence="1" id="KW-0732">Signal</keyword>
<dbReference type="PANTHER" id="PTHR31044:SF25">
    <property type="entry name" value="PLASMODESMATA CALLOSE-BINDING PROTEIN 3"/>
    <property type="match status" value="1"/>
</dbReference>
<dbReference type="EMBL" id="CM017877">
    <property type="protein sequence ID" value="KAG1347807.1"/>
    <property type="molecule type" value="Genomic_DNA"/>
</dbReference>
<evidence type="ECO:0000313" key="4">
    <source>
        <dbReference type="EMBL" id="KAG1347807.1"/>
    </source>
</evidence>
<dbReference type="PANTHER" id="PTHR31044">
    <property type="entry name" value="BETA-1,3 GLUCANASE"/>
    <property type="match status" value="1"/>
</dbReference>
<dbReference type="InterPro" id="IPR044788">
    <property type="entry name" value="X8_dom_prot"/>
</dbReference>
<gene>
    <name evidence="4" type="ORF">COCNU_06G016360</name>
</gene>
<comment type="caution">
    <text evidence="4">The sequence shown here is derived from an EMBL/GenBank/DDBJ whole genome shotgun (WGS) entry which is preliminary data.</text>
</comment>
<feature type="compositionally biased region" description="Polar residues" evidence="2">
    <location>
        <begin position="156"/>
        <end position="166"/>
    </location>
</feature>
<dbReference type="Proteomes" id="UP000797356">
    <property type="component" value="Chromosome 6"/>
</dbReference>